<dbReference type="GO" id="GO:0003677">
    <property type="term" value="F:DNA binding"/>
    <property type="evidence" value="ECO:0007669"/>
    <property type="project" value="TreeGrafter"/>
</dbReference>
<reference evidence="2 3" key="1">
    <citation type="journal article" date="2022" name="Nat. Ecol. Evol.">
        <title>A masculinizing supergene underlies an exaggerated male reproductive morph in a spider.</title>
        <authorList>
            <person name="Hendrickx F."/>
            <person name="De Corte Z."/>
            <person name="Sonet G."/>
            <person name="Van Belleghem S.M."/>
            <person name="Kostlbacher S."/>
            <person name="Vangestel C."/>
        </authorList>
    </citation>
    <scope>NUCLEOTIDE SEQUENCE [LARGE SCALE GENOMIC DNA]</scope>
    <source>
        <strain evidence="2">W744_W776</strain>
    </source>
</reference>
<dbReference type="Gene3D" id="3.30.420.10">
    <property type="entry name" value="Ribonuclease H-like superfamily/Ribonuclease H"/>
    <property type="match status" value="1"/>
</dbReference>
<protein>
    <recommendedName>
        <fullName evidence="1">DDE-1 domain-containing protein</fullName>
    </recommendedName>
</protein>
<feature type="domain" description="DDE-1" evidence="1">
    <location>
        <begin position="73"/>
        <end position="253"/>
    </location>
</feature>
<dbReference type="InterPro" id="IPR050863">
    <property type="entry name" value="CenT-Element_Derived"/>
</dbReference>
<dbReference type="PANTHER" id="PTHR19303">
    <property type="entry name" value="TRANSPOSON"/>
    <property type="match status" value="1"/>
</dbReference>
<dbReference type="AlphaFoldDB" id="A0AAV6U6X9"/>
<proteinExistence type="predicted"/>
<name>A0AAV6U6X9_9ARAC</name>
<comment type="caution">
    <text evidence="2">The sequence shown here is derived from an EMBL/GenBank/DDBJ whole genome shotgun (WGS) entry which is preliminary data.</text>
</comment>
<dbReference type="PANTHER" id="PTHR19303:SF16">
    <property type="entry name" value="JERKY PROTEIN HOMOLOG-LIKE"/>
    <property type="match status" value="1"/>
</dbReference>
<accession>A0AAV6U6X9</accession>
<gene>
    <name evidence="2" type="ORF">JTE90_026546</name>
</gene>
<dbReference type="GO" id="GO:0005634">
    <property type="term" value="C:nucleus"/>
    <property type="evidence" value="ECO:0007669"/>
    <property type="project" value="TreeGrafter"/>
</dbReference>
<evidence type="ECO:0000259" key="1">
    <source>
        <dbReference type="Pfam" id="PF03184"/>
    </source>
</evidence>
<keyword evidence="3" id="KW-1185">Reference proteome</keyword>
<evidence type="ECO:0000313" key="3">
    <source>
        <dbReference type="Proteomes" id="UP000827092"/>
    </source>
</evidence>
<dbReference type="EMBL" id="JAFNEN010000617">
    <property type="protein sequence ID" value="KAG8179588.1"/>
    <property type="molecule type" value="Genomic_DNA"/>
</dbReference>
<dbReference type="Pfam" id="PF03184">
    <property type="entry name" value="DDE_1"/>
    <property type="match status" value="1"/>
</dbReference>
<dbReference type="InterPro" id="IPR004875">
    <property type="entry name" value="DDE_SF_endonuclease_dom"/>
</dbReference>
<sequence>MESTRSVSVEKNCHWTLRKHLIKTSFKKLVNEKNLSKEQIYNVDETGLYYRMLPSKTLASIKEASAPGYKKSKERVIVSLCSNATGTHKLPVMLIGKSAKPRAFKNINIKSLPVHYRSSKSAWMNQQLFKDRLHSEFVPAVKKHLKSQKLPMKAVLVLDNAPSHPSEEDLKDGDIEAVFLLPKVTALLQPMDQRVIESVKRRYRRKLLATLFGEDGENTSVIDLLKKVNIKVVVYMIAESWSELPETTLVKSWRKILPSSQAAEEEVVSTDTESTDDFLSAFKALEGCQNVDAEDVEQWLAVDKDLQQETLSDEDIVAAVTTDGVQDENDDDEDDIVENASLITHTDGMKALETALCYVEQHEVKLTGVSCEWDPKQLLGITRKRLRVSTREKSIDLARTQKGNEFIKTPPKHPG</sequence>
<dbReference type="InterPro" id="IPR036397">
    <property type="entry name" value="RNaseH_sf"/>
</dbReference>
<evidence type="ECO:0000313" key="2">
    <source>
        <dbReference type="EMBL" id="KAG8179588.1"/>
    </source>
</evidence>
<dbReference type="Proteomes" id="UP000827092">
    <property type="component" value="Unassembled WGS sequence"/>
</dbReference>
<organism evidence="2 3">
    <name type="scientific">Oedothorax gibbosus</name>
    <dbReference type="NCBI Taxonomy" id="931172"/>
    <lineage>
        <taxon>Eukaryota</taxon>
        <taxon>Metazoa</taxon>
        <taxon>Ecdysozoa</taxon>
        <taxon>Arthropoda</taxon>
        <taxon>Chelicerata</taxon>
        <taxon>Arachnida</taxon>
        <taxon>Araneae</taxon>
        <taxon>Araneomorphae</taxon>
        <taxon>Entelegynae</taxon>
        <taxon>Araneoidea</taxon>
        <taxon>Linyphiidae</taxon>
        <taxon>Erigoninae</taxon>
        <taxon>Oedothorax</taxon>
    </lineage>
</organism>